<feature type="region of interest" description="Disordered" evidence="1">
    <location>
        <begin position="1"/>
        <end position="31"/>
    </location>
</feature>
<dbReference type="EMBL" id="JAUJQS010000043">
    <property type="protein sequence ID" value="MDN7569955.1"/>
    <property type="molecule type" value="Genomic_DNA"/>
</dbReference>
<comment type="caution">
    <text evidence="2">The sequence shown here is derived from an EMBL/GenBank/DDBJ whole genome shotgun (WGS) entry which is preliminary data.</text>
</comment>
<proteinExistence type="predicted"/>
<reference evidence="2" key="1">
    <citation type="submission" date="2023-07" db="EMBL/GenBank/DDBJ databases">
        <title>A collection of bacterial strains from the Burkholderia cepacia Research Laboratory and Repository.</title>
        <authorList>
            <person name="Lipuma J."/>
            <person name="Spilker T."/>
            <person name="Caverly L."/>
        </authorList>
    </citation>
    <scope>NUCLEOTIDE SEQUENCE</scope>
    <source>
        <strain evidence="2">AU44979</strain>
    </source>
</reference>
<dbReference type="AlphaFoldDB" id="A0AAP4VLN6"/>
<evidence type="ECO:0000256" key="1">
    <source>
        <dbReference type="SAM" id="MobiDB-lite"/>
    </source>
</evidence>
<evidence type="ECO:0000313" key="2">
    <source>
        <dbReference type="EMBL" id="MDN7569955.1"/>
    </source>
</evidence>
<feature type="compositionally biased region" description="Low complexity" evidence="1">
    <location>
        <begin position="19"/>
        <end position="28"/>
    </location>
</feature>
<name>A0AAP4VLN6_9BURK</name>
<sequence length="151" mass="16240">MKSDFETTRRTGAVMANRSDLSSPDSSSAARIEGREQAGLLTVISCVHGKPTGFSNTHPCTAFAESAGFASWEAAVEAMKGGRVLTGHGPRLGRASMTEFLLFQRQVERDGLRSLPGDTWSGQFSVGFREFFAIDAFVRGISGDDAFLVQT</sequence>
<dbReference type="Proteomes" id="UP001172109">
    <property type="component" value="Unassembled WGS sequence"/>
</dbReference>
<accession>A0AAP4VLN6</accession>
<protein>
    <submittedName>
        <fullName evidence="2">Uncharacterized protein</fullName>
    </submittedName>
</protein>
<dbReference type="RefSeq" id="WP_212159491.1">
    <property type="nucleotide sequence ID" value="NZ_JAUJQS010000043.1"/>
</dbReference>
<organism evidence="2 3">
    <name type="scientific">Burkholderia contaminans</name>
    <dbReference type="NCBI Taxonomy" id="488447"/>
    <lineage>
        <taxon>Bacteria</taxon>
        <taxon>Pseudomonadati</taxon>
        <taxon>Pseudomonadota</taxon>
        <taxon>Betaproteobacteria</taxon>
        <taxon>Burkholderiales</taxon>
        <taxon>Burkholderiaceae</taxon>
        <taxon>Burkholderia</taxon>
        <taxon>Burkholderia cepacia complex</taxon>
    </lineage>
</organism>
<evidence type="ECO:0000313" key="3">
    <source>
        <dbReference type="Proteomes" id="UP001172109"/>
    </source>
</evidence>
<gene>
    <name evidence="2" type="ORF">QZM56_36200</name>
</gene>